<evidence type="ECO:0000313" key="8">
    <source>
        <dbReference type="EMBL" id="RAX38249.1"/>
    </source>
</evidence>
<dbReference type="GO" id="GO:0008168">
    <property type="term" value="F:methyltransferase activity"/>
    <property type="evidence" value="ECO:0007669"/>
    <property type="project" value="UniProtKB-KW"/>
</dbReference>
<evidence type="ECO:0000256" key="6">
    <source>
        <dbReference type="SAM" id="MobiDB-lite"/>
    </source>
</evidence>
<evidence type="ECO:0000256" key="1">
    <source>
        <dbReference type="ARBA" id="ARBA00010815"/>
    </source>
</evidence>
<dbReference type="PANTHER" id="PTHR43667:SF1">
    <property type="entry name" value="CYCLOPROPANE-FATTY-ACYL-PHOSPHOLIPID SYNTHASE"/>
    <property type="match status" value="1"/>
</dbReference>
<feature type="compositionally biased region" description="Polar residues" evidence="6">
    <location>
        <begin position="434"/>
        <end position="446"/>
    </location>
</feature>
<dbReference type="EMBL" id="QMKK01000054">
    <property type="protein sequence ID" value="RAX38249.1"/>
    <property type="molecule type" value="Genomic_DNA"/>
</dbReference>
<dbReference type="GO" id="GO:0008610">
    <property type="term" value="P:lipid biosynthetic process"/>
    <property type="evidence" value="ECO:0007669"/>
    <property type="project" value="InterPro"/>
</dbReference>
<dbReference type="PANTHER" id="PTHR43667">
    <property type="entry name" value="CYCLOPROPANE-FATTY-ACYL-PHOSPHOLIPID SYNTHASE"/>
    <property type="match status" value="1"/>
</dbReference>
<dbReference type="AlphaFoldDB" id="A0A329Y2K4"/>
<comment type="similarity">
    <text evidence="1">Belongs to the CFA/CMAS family.</text>
</comment>
<dbReference type="Pfam" id="PF25371">
    <property type="entry name" value="DUF7884"/>
    <property type="match status" value="1"/>
</dbReference>
<dbReference type="OrthoDB" id="9782855at2"/>
<dbReference type="RefSeq" id="WP_112344743.1">
    <property type="nucleotide sequence ID" value="NZ_QMKK01000054.1"/>
</dbReference>
<comment type="caution">
    <text evidence="8">The sequence shown here is derived from an EMBL/GenBank/DDBJ whole genome shotgun (WGS) entry which is preliminary data.</text>
</comment>
<accession>A0A329Y2K4</accession>
<evidence type="ECO:0000313" key="9">
    <source>
        <dbReference type="Proteomes" id="UP000251205"/>
    </source>
</evidence>
<evidence type="ECO:0000259" key="7">
    <source>
        <dbReference type="Pfam" id="PF25371"/>
    </source>
</evidence>
<keyword evidence="2 8" id="KW-0489">Methyltransferase</keyword>
<dbReference type="InterPro" id="IPR050723">
    <property type="entry name" value="CFA/CMAS"/>
</dbReference>
<reference evidence="8 9" key="1">
    <citation type="submission" date="2018-06" db="EMBL/GenBank/DDBJ databases">
        <title>Whole Genome Sequence of an efficient microsymbiont, Rhizobium tropici.</title>
        <authorList>
            <person name="Srinivasan R."/>
            <person name="Singh H.V."/>
            <person name="Srivastava R."/>
            <person name="Kumari B."/>
            <person name="Radhakrishna A."/>
        </authorList>
    </citation>
    <scope>NUCLEOTIDE SEQUENCE [LARGE SCALE GENOMIC DNA]</scope>
    <source>
        <strain evidence="8 9">IGFRI Rhizo-19</strain>
    </source>
</reference>
<evidence type="ECO:0000256" key="2">
    <source>
        <dbReference type="ARBA" id="ARBA00022603"/>
    </source>
</evidence>
<name>A0A329Y2K4_RHITR</name>
<organism evidence="8 9">
    <name type="scientific">Rhizobium tropici</name>
    <dbReference type="NCBI Taxonomy" id="398"/>
    <lineage>
        <taxon>Bacteria</taxon>
        <taxon>Pseudomonadati</taxon>
        <taxon>Pseudomonadota</taxon>
        <taxon>Alphaproteobacteria</taxon>
        <taxon>Hyphomicrobiales</taxon>
        <taxon>Rhizobiaceae</taxon>
        <taxon>Rhizobium/Agrobacterium group</taxon>
        <taxon>Rhizobium</taxon>
    </lineage>
</organism>
<evidence type="ECO:0000256" key="4">
    <source>
        <dbReference type="ARBA" id="ARBA00022691"/>
    </source>
</evidence>
<dbReference type="SUPFAM" id="SSF53335">
    <property type="entry name" value="S-adenosyl-L-methionine-dependent methyltransferases"/>
    <property type="match status" value="1"/>
</dbReference>
<evidence type="ECO:0000256" key="5">
    <source>
        <dbReference type="ARBA" id="ARBA00023098"/>
    </source>
</evidence>
<feature type="domain" description="DUF7884" evidence="7">
    <location>
        <begin position="5"/>
        <end position="67"/>
    </location>
</feature>
<sequence length="446" mass="50711">MFLEAALSSLIKIGTLTVIFPDGSTRDFGTGSEPRATMKIKTARAKRRLFFNPALALGEAYMDGDVEPGSGDLFQMMDLLVLNMMEGGTHPFSKIMDKVRWLRRHLDQLNFAGRSKRNVAHHYDLDARLYSLMLDDDRQYSCAYFPVGDETLEEAQLKKKRHIASKLMLDRPGLEVLDIGCGWGGMALYLAREFGARVTGLTLSEEQLLAAKARAKDAGLEHMVTFELLDYRSWTRPVDRIVSVGMFEHVGINHYRTFFDKIRAVLKEDGVALIHAIGRADGPGSTNPWIAKYIFPGGYSPAVSEVLSVVEKTGLWTTDIEILRLHYAKTLEQWRHRFMKNRDTLAKLYDERFCRMFEFYLIGSELAFLRMGHMNWQLQLTKNVSALPLARDYMVDIERARAVIAEQGKAQPIEAASARARRDLTVHDERKPRQQNQSGTESSRNL</sequence>
<dbReference type="Proteomes" id="UP000251205">
    <property type="component" value="Unassembled WGS sequence"/>
</dbReference>
<protein>
    <submittedName>
        <fullName evidence="8">SAM-dependent methyltransferase</fullName>
    </submittedName>
</protein>
<feature type="compositionally biased region" description="Basic and acidic residues" evidence="6">
    <location>
        <begin position="420"/>
        <end position="432"/>
    </location>
</feature>
<proteinExistence type="inferred from homology"/>
<dbReference type="InterPro" id="IPR003333">
    <property type="entry name" value="CMAS"/>
</dbReference>
<keyword evidence="4" id="KW-0949">S-adenosyl-L-methionine</keyword>
<feature type="region of interest" description="Disordered" evidence="6">
    <location>
        <begin position="414"/>
        <end position="446"/>
    </location>
</feature>
<dbReference type="InterPro" id="IPR057206">
    <property type="entry name" value="DUF7884"/>
</dbReference>
<dbReference type="CDD" id="cd02440">
    <property type="entry name" value="AdoMet_MTases"/>
    <property type="match status" value="1"/>
</dbReference>
<dbReference type="GO" id="GO:0032259">
    <property type="term" value="P:methylation"/>
    <property type="evidence" value="ECO:0007669"/>
    <property type="project" value="UniProtKB-KW"/>
</dbReference>
<dbReference type="PIRSF" id="PIRSF003085">
    <property type="entry name" value="CMAS"/>
    <property type="match status" value="1"/>
</dbReference>
<evidence type="ECO:0000256" key="3">
    <source>
        <dbReference type="ARBA" id="ARBA00022679"/>
    </source>
</evidence>
<dbReference type="Gene3D" id="3.40.50.150">
    <property type="entry name" value="Vaccinia Virus protein VP39"/>
    <property type="match status" value="1"/>
</dbReference>
<dbReference type="Pfam" id="PF02353">
    <property type="entry name" value="CMAS"/>
    <property type="match status" value="1"/>
</dbReference>
<gene>
    <name evidence="8" type="ORF">DQ393_26915</name>
</gene>
<dbReference type="InterPro" id="IPR029063">
    <property type="entry name" value="SAM-dependent_MTases_sf"/>
</dbReference>
<keyword evidence="3 8" id="KW-0808">Transferase</keyword>
<keyword evidence="5" id="KW-0443">Lipid metabolism</keyword>